<feature type="compositionally biased region" description="Basic and acidic residues" evidence="1">
    <location>
        <begin position="14"/>
        <end position="36"/>
    </location>
</feature>
<feature type="non-terminal residue" evidence="2">
    <location>
        <position position="65"/>
    </location>
</feature>
<sequence length="65" mass="7186">MREPCWSLGSNRPSDVRMRARRDGDGRDELGGRDSHACGLGGQDAETIRTFRLGCPRPVDTQVTL</sequence>
<keyword evidence="3" id="KW-1185">Reference proteome</keyword>
<feature type="region of interest" description="Disordered" evidence="1">
    <location>
        <begin position="1"/>
        <end position="41"/>
    </location>
</feature>
<evidence type="ECO:0000313" key="3">
    <source>
        <dbReference type="Proteomes" id="UP000699042"/>
    </source>
</evidence>
<proteinExistence type="predicted"/>
<protein>
    <submittedName>
        <fullName evidence="2">Uncharacterized protein</fullName>
    </submittedName>
</protein>
<evidence type="ECO:0000256" key="1">
    <source>
        <dbReference type="SAM" id="MobiDB-lite"/>
    </source>
</evidence>
<organism evidence="2 3">
    <name type="scientific">Colletotrichum scovillei</name>
    <dbReference type="NCBI Taxonomy" id="1209932"/>
    <lineage>
        <taxon>Eukaryota</taxon>
        <taxon>Fungi</taxon>
        <taxon>Dikarya</taxon>
        <taxon>Ascomycota</taxon>
        <taxon>Pezizomycotina</taxon>
        <taxon>Sordariomycetes</taxon>
        <taxon>Hypocreomycetidae</taxon>
        <taxon>Glomerellales</taxon>
        <taxon>Glomerellaceae</taxon>
        <taxon>Colletotrichum</taxon>
        <taxon>Colletotrichum acutatum species complex</taxon>
    </lineage>
</organism>
<evidence type="ECO:0000313" key="2">
    <source>
        <dbReference type="EMBL" id="KAG7049928.1"/>
    </source>
</evidence>
<comment type="caution">
    <text evidence="2">The sequence shown here is derived from an EMBL/GenBank/DDBJ whole genome shotgun (WGS) entry which is preliminary data.</text>
</comment>
<dbReference type="EMBL" id="JAESDN010000005">
    <property type="protein sequence ID" value="KAG7049928.1"/>
    <property type="molecule type" value="Genomic_DNA"/>
</dbReference>
<dbReference type="AlphaFoldDB" id="A0A9P7R633"/>
<reference evidence="2" key="1">
    <citation type="submission" date="2021-05" db="EMBL/GenBank/DDBJ databases">
        <title>Comparative genomics of three Colletotrichum scovillei strains and genetic complementation revealed genes involved fungal growth and virulence on chili pepper.</title>
        <authorList>
            <person name="Hsieh D.-K."/>
            <person name="Chuang S.-C."/>
            <person name="Chen C.-Y."/>
            <person name="Chao Y.-T."/>
            <person name="Lu M.-Y.J."/>
            <person name="Lee M.-H."/>
            <person name="Shih M.-C."/>
        </authorList>
    </citation>
    <scope>NUCLEOTIDE SEQUENCE</scope>
    <source>
        <strain evidence="2">Coll-153</strain>
    </source>
</reference>
<dbReference type="Proteomes" id="UP000699042">
    <property type="component" value="Unassembled WGS sequence"/>
</dbReference>
<gene>
    <name evidence="2" type="ORF">JMJ77_012686</name>
</gene>
<accession>A0A9P7R633</accession>
<name>A0A9P7R633_9PEZI</name>